<evidence type="ECO:0000313" key="3">
    <source>
        <dbReference type="Proteomes" id="UP000618591"/>
    </source>
</evidence>
<dbReference type="Pfam" id="PF13279">
    <property type="entry name" value="4HBT_2"/>
    <property type="match status" value="1"/>
</dbReference>
<gene>
    <name evidence="2" type="ORF">GCM10011395_14480</name>
</gene>
<organism evidence="2 3">
    <name type="scientific">Sphingomonas psychrolutea</name>
    <dbReference type="NCBI Taxonomy" id="1259676"/>
    <lineage>
        <taxon>Bacteria</taxon>
        <taxon>Pseudomonadati</taxon>
        <taxon>Pseudomonadota</taxon>
        <taxon>Alphaproteobacteria</taxon>
        <taxon>Sphingomonadales</taxon>
        <taxon>Sphingomonadaceae</taxon>
        <taxon>Sphingomonas</taxon>
    </lineage>
</organism>
<dbReference type="Gene3D" id="3.10.129.10">
    <property type="entry name" value="Hotdog Thioesterase"/>
    <property type="match status" value="1"/>
</dbReference>
<feature type="region of interest" description="Disordered" evidence="1">
    <location>
        <begin position="1"/>
        <end position="20"/>
    </location>
</feature>
<accession>A0ABQ1GKF5</accession>
<dbReference type="SUPFAM" id="SSF54637">
    <property type="entry name" value="Thioesterase/thiol ester dehydrase-isomerase"/>
    <property type="match status" value="1"/>
</dbReference>
<evidence type="ECO:0008006" key="4">
    <source>
        <dbReference type="Google" id="ProtNLM"/>
    </source>
</evidence>
<sequence length="163" mass="17879">MTRTVKQGTAPLPDPLPASGEREKRFTHAFTAMPADIDALGHVNNAVWVRWIQELAVAHWAAVASVEQQAAYVWVVTRHEIDYRGNVSVGETVTGETWVPAPPKGARFDRHVRFAGSDGLVKVEAVTTWALLDRATGRLLRVRPEIAAPFLCPPTEQPRVPGA</sequence>
<dbReference type="CDD" id="cd00586">
    <property type="entry name" value="4HBT"/>
    <property type="match status" value="1"/>
</dbReference>
<evidence type="ECO:0000256" key="1">
    <source>
        <dbReference type="SAM" id="MobiDB-lite"/>
    </source>
</evidence>
<proteinExistence type="predicted"/>
<reference evidence="3" key="1">
    <citation type="journal article" date="2019" name="Int. J. Syst. Evol. Microbiol.">
        <title>The Global Catalogue of Microorganisms (GCM) 10K type strain sequencing project: providing services to taxonomists for standard genome sequencing and annotation.</title>
        <authorList>
            <consortium name="The Broad Institute Genomics Platform"/>
            <consortium name="The Broad Institute Genome Sequencing Center for Infectious Disease"/>
            <person name="Wu L."/>
            <person name="Ma J."/>
        </authorList>
    </citation>
    <scope>NUCLEOTIDE SEQUENCE [LARGE SCALE GENOMIC DNA]</scope>
    <source>
        <strain evidence="3">CGMCC 1.10106</strain>
    </source>
</reference>
<protein>
    <recommendedName>
        <fullName evidence="4">Acyl-CoA thioesterase</fullName>
    </recommendedName>
</protein>
<comment type="caution">
    <text evidence="2">The sequence shown here is derived from an EMBL/GenBank/DDBJ whole genome shotgun (WGS) entry which is preliminary data.</text>
</comment>
<dbReference type="InterPro" id="IPR029069">
    <property type="entry name" value="HotDog_dom_sf"/>
</dbReference>
<name>A0ABQ1GKF5_9SPHN</name>
<keyword evidence="3" id="KW-1185">Reference proteome</keyword>
<dbReference type="Proteomes" id="UP000618591">
    <property type="component" value="Unassembled WGS sequence"/>
</dbReference>
<dbReference type="EMBL" id="BMDW01000007">
    <property type="protein sequence ID" value="GGA45379.1"/>
    <property type="molecule type" value="Genomic_DNA"/>
</dbReference>
<evidence type="ECO:0000313" key="2">
    <source>
        <dbReference type="EMBL" id="GGA45379.1"/>
    </source>
</evidence>